<dbReference type="RefSeq" id="WP_104302447.1">
    <property type="nucleotide sequence ID" value="NZ_PSNX01000007.1"/>
</dbReference>
<dbReference type="PANTHER" id="PTHR48111">
    <property type="entry name" value="REGULATOR OF RPOS"/>
    <property type="match status" value="1"/>
</dbReference>
<sequence>MQLLVVEDDEMLAAALQQHLQRGGWQVDCVRDAAGARLALTDHGYQAVLLDLGLPQGSGLSVLHFLRTRYDPTPVIIATARDQLSDRIQGLDAGADDYLVKPFQLDELEARLRAVLRRAQGRVAPVLTHGDIVIDPSRQCVERGGKRVALSVHEYRTLLALMERRGRTVTRDQLQDAVYGGSSSIESNTIAVYVHQLRRKLGDQLITTVHGFGYRIAQETMA</sequence>
<keyword evidence="7" id="KW-0804">Transcription</keyword>
<keyword evidence="13" id="KW-1185">Reference proteome</keyword>
<evidence type="ECO:0000256" key="2">
    <source>
        <dbReference type="ARBA" id="ARBA00022490"/>
    </source>
</evidence>
<dbReference type="GO" id="GO:0000156">
    <property type="term" value="F:phosphorelay response regulator activity"/>
    <property type="evidence" value="ECO:0007669"/>
    <property type="project" value="TreeGrafter"/>
</dbReference>
<evidence type="ECO:0000259" key="11">
    <source>
        <dbReference type="PROSITE" id="PS51755"/>
    </source>
</evidence>
<dbReference type="PROSITE" id="PS51755">
    <property type="entry name" value="OMPR_PHOB"/>
    <property type="match status" value="1"/>
</dbReference>
<dbReference type="Pfam" id="PF00072">
    <property type="entry name" value="Response_reg"/>
    <property type="match status" value="1"/>
</dbReference>
<comment type="caution">
    <text evidence="12">The sequence shown here is derived from an EMBL/GenBank/DDBJ whole genome shotgun (WGS) entry which is preliminary data.</text>
</comment>
<feature type="domain" description="OmpR/PhoB-type" evidence="11">
    <location>
        <begin position="124"/>
        <end position="218"/>
    </location>
</feature>
<dbReference type="AlphaFoldDB" id="A0A2S5SUU2"/>
<keyword evidence="4" id="KW-0902">Two-component regulatory system</keyword>
<evidence type="ECO:0000256" key="7">
    <source>
        <dbReference type="ARBA" id="ARBA00023163"/>
    </source>
</evidence>
<dbReference type="EMBL" id="PSNX01000007">
    <property type="protein sequence ID" value="PPE66501.1"/>
    <property type="molecule type" value="Genomic_DNA"/>
</dbReference>
<evidence type="ECO:0000256" key="9">
    <source>
        <dbReference type="PROSITE-ProRule" id="PRU01091"/>
    </source>
</evidence>
<evidence type="ECO:0000256" key="4">
    <source>
        <dbReference type="ARBA" id="ARBA00023012"/>
    </source>
</evidence>
<dbReference type="InterPro" id="IPR001789">
    <property type="entry name" value="Sig_transdc_resp-reg_receiver"/>
</dbReference>
<dbReference type="Pfam" id="PF00486">
    <property type="entry name" value="Trans_reg_C"/>
    <property type="match status" value="1"/>
</dbReference>
<dbReference type="InterPro" id="IPR011006">
    <property type="entry name" value="CheY-like_superfamily"/>
</dbReference>
<dbReference type="Gene3D" id="1.10.10.10">
    <property type="entry name" value="Winged helix-like DNA-binding domain superfamily/Winged helix DNA-binding domain"/>
    <property type="match status" value="1"/>
</dbReference>
<dbReference type="GO" id="GO:0032993">
    <property type="term" value="C:protein-DNA complex"/>
    <property type="evidence" value="ECO:0007669"/>
    <property type="project" value="TreeGrafter"/>
</dbReference>
<feature type="modified residue" description="4-aspartylphosphate" evidence="8">
    <location>
        <position position="51"/>
    </location>
</feature>
<dbReference type="InterPro" id="IPR001867">
    <property type="entry name" value="OmpR/PhoB-type_DNA-bd"/>
</dbReference>
<keyword evidence="2" id="KW-0963">Cytoplasm</keyword>
<comment type="subcellular location">
    <subcellularLocation>
        <location evidence="1">Cytoplasm</location>
    </subcellularLocation>
</comment>
<keyword evidence="6 9" id="KW-0238">DNA-binding</keyword>
<dbReference type="SMART" id="SM00448">
    <property type="entry name" value="REC"/>
    <property type="match status" value="1"/>
</dbReference>
<organism evidence="12 13">
    <name type="scientific">Caldimonas caldifontis</name>
    <dbReference type="NCBI Taxonomy" id="1452508"/>
    <lineage>
        <taxon>Bacteria</taxon>
        <taxon>Pseudomonadati</taxon>
        <taxon>Pseudomonadota</taxon>
        <taxon>Betaproteobacteria</taxon>
        <taxon>Burkholderiales</taxon>
        <taxon>Sphaerotilaceae</taxon>
        <taxon>Caldimonas</taxon>
    </lineage>
</organism>
<evidence type="ECO:0000313" key="13">
    <source>
        <dbReference type="Proteomes" id="UP000238605"/>
    </source>
</evidence>
<dbReference type="InterPro" id="IPR039420">
    <property type="entry name" value="WalR-like"/>
</dbReference>
<dbReference type="GO" id="GO:0000976">
    <property type="term" value="F:transcription cis-regulatory region binding"/>
    <property type="evidence" value="ECO:0007669"/>
    <property type="project" value="TreeGrafter"/>
</dbReference>
<gene>
    <name evidence="12" type="ORF">C1704_09350</name>
</gene>
<dbReference type="Gene3D" id="3.40.50.2300">
    <property type="match status" value="1"/>
</dbReference>
<protein>
    <submittedName>
        <fullName evidence="12">DNA-binding response regulator</fullName>
    </submittedName>
</protein>
<evidence type="ECO:0000256" key="3">
    <source>
        <dbReference type="ARBA" id="ARBA00022553"/>
    </source>
</evidence>
<dbReference type="GO" id="GO:0005829">
    <property type="term" value="C:cytosol"/>
    <property type="evidence" value="ECO:0007669"/>
    <property type="project" value="TreeGrafter"/>
</dbReference>
<keyword evidence="3 8" id="KW-0597">Phosphoprotein</keyword>
<dbReference type="PANTHER" id="PTHR48111:SF35">
    <property type="entry name" value="TRANSCRIPTIONAL REGULATORY PROTEIN QSEB"/>
    <property type="match status" value="1"/>
</dbReference>
<proteinExistence type="predicted"/>
<dbReference type="Gene3D" id="6.10.250.690">
    <property type="match status" value="1"/>
</dbReference>
<accession>A0A2S5SUU2</accession>
<feature type="domain" description="Response regulatory" evidence="10">
    <location>
        <begin position="2"/>
        <end position="116"/>
    </location>
</feature>
<evidence type="ECO:0000256" key="6">
    <source>
        <dbReference type="ARBA" id="ARBA00023125"/>
    </source>
</evidence>
<dbReference type="OrthoDB" id="9802426at2"/>
<feature type="DNA-binding region" description="OmpR/PhoB-type" evidence="9">
    <location>
        <begin position="124"/>
        <end position="218"/>
    </location>
</feature>
<evidence type="ECO:0000256" key="5">
    <source>
        <dbReference type="ARBA" id="ARBA00023015"/>
    </source>
</evidence>
<dbReference type="InterPro" id="IPR036388">
    <property type="entry name" value="WH-like_DNA-bd_sf"/>
</dbReference>
<reference evidence="12 13" key="1">
    <citation type="submission" date="2018-02" db="EMBL/GenBank/DDBJ databases">
        <title>Reclassifiation of [Polyangium] brachysporum DSM 7029 as Guopingzhaonella breviflexa gen. nov., sp. nov., a member of the family Comamonadaceae.</title>
        <authorList>
            <person name="Tang B."/>
        </authorList>
    </citation>
    <scope>NUCLEOTIDE SEQUENCE [LARGE SCALE GENOMIC DNA]</scope>
    <source>
        <strain evidence="12 13">BCRC 80649</strain>
    </source>
</reference>
<dbReference type="SMART" id="SM00862">
    <property type="entry name" value="Trans_reg_C"/>
    <property type="match status" value="1"/>
</dbReference>
<evidence type="ECO:0000256" key="8">
    <source>
        <dbReference type="PROSITE-ProRule" id="PRU00169"/>
    </source>
</evidence>
<dbReference type="Proteomes" id="UP000238605">
    <property type="component" value="Unassembled WGS sequence"/>
</dbReference>
<evidence type="ECO:0000259" key="10">
    <source>
        <dbReference type="PROSITE" id="PS50110"/>
    </source>
</evidence>
<evidence type="ECO:0000256" key="1">
    <source>
        <dbReference type="ARBA" id="ARBA00004496"/>
    </source>
</evidence>
<dbReference type="CDD" id="cd17624">
    <property type="entry name" value="REC_OmpR_PmrA-like"/>
    <property type="match status" value="1"/>
</dbReference>
<dbReference type="SUPFAM" id="SSF52172">
    <property type="entry name" value="CheY-like"/>
    <property type="match status" value="1"/>
</dbReference>
<dbReference type="PROSITE" id="PS50110">
    <property type="entry name" value="RESPONSE_REGULATORY"/>
    <property type="match status" value="1"/>
</dbReference>
<name>A0A2S5SUU2_9BURK</name>
<dbReference type="CDD" id="cd00383">
    <property type="entry name" value="trans_reg_C"/>
    <property type="match status" value="1"/>
</dbReference>
<evidence type="ECO:0000313" key="12">
    <source>
        <dbReference type="EMBL" id="PPE66501.1"/>
    </source>
</evidence>
<dbReference type="GO" id="GO:0006355">
    <property type="term" value="P:regulation of DNA-templated transcription"/>
    <property type="evidence" value="ECO:0007669"/>
    <property type="project" value="InterPro"/>
</dbReference>
<keyword evidence="5" id="KW-0805">Transcription regulation</keyword>